<sequence>MATRRRLQMSISLSLIRNSTSKIPMVGPNRVVVRYSEIRSSNKIKCMYIEVTQQSIQIKQTRQALTNILFVQLLFNIINLSIFINLIAQINLSWHSS</sequence>
<comment type="caution">
    <text evidence="2">The sequence shown here is derived from an EMBL/GenBank/DDBJ whole genome shotgun (WGS) entry which is preliminary data.</text>
</comment>
<evidence type="ECO:0000313" key="3">
    <source>
        <dbReference type="Proteomes" id="UP000785679"/>
    </source>
</evidence>
<feature type="transmembrane region" description="Helical" evidence="1">
    <location>
        <begin position="64"/>
        <end position="88"/>
    </location>
</feature>
<keyword evidence="1" id="KW-0812">Transmembrane</keyword>
<evidence type="ECO:0000313" key="2">
    <source>
        <dbReference type="EMBL" id="TNV71136.1"/>
    </source>
</evidence>
<evidence type="ECO:0000256" key="1">
    <source>
        <dbReference type="SAM" id="Phobius"/>
    </source>
</evidence>
<protein>
    <submittedName>
        <fullName evidence="2">Uncharacterized protein</fullName>
    </submittedName>
</protein>
<proteinExistence type="predicted"/>
<organism evidence="2 3">
    <name type="scientific">Halteria grandinella</name>
    <dbReference type="NCBI Taxonomy" id="5974"/>
    <lineage>
        <taxon>Eukaryota</taxon>
        <taxon>Sar</taxon>
        <taxon>Alveolata</taxon>
        <taxon>Ciliophora</taxon>
        <taxon>Intramacronucleata</taxon>
        <taxon>Spirotrichea</taxon>
        <taxon>Stichotrichia</taxon>
        <taxon>Sporadotrichida</taxon>
        <taxon>Halteriidae</taxon>
        <taxon>Halteria</taxon>
    </lineage>
</organism>
<reference evidence="2" key="1">
    <citation type="submission" date="2019-06" db="EMBL/GenBank/DDBJ databases">
        <authorList>
            <person name="Zheng W."/>
        </authorList>
    </citation>
    <scope>NUCLEOTIDE SEQUENCE</scope>
    <source>
        <strain evidence="2">QDHG01</strain>
    </source>
</reference>
<name>A0A8J8SUU0_HALGN</name>
<keyword evidence="1" id="KW-0472">Membrane</keyword>
<keyword evidence="3" id="KW-1185">Reference proteome</keyword>
<dbReference type="Proteomes" id="UP000785679">
    <property type="component" value="Unassembled WGS sequence"/>
</dbReference>
<dbReference type="EMBL" id="RRYP01030521">
    <property type="protein sequence ID" value="TNV71136.1"/>
    <property type="molecule type" value="Genomic_DNA"/>
</dbReference>
<dbReference type="AlphaFoldDB" id="A0A8J8SUU0"/>
<gene>
    <name evidence="2" type="ORF">FGO68_gene9834</name>
</gene>
<keyword evidence="1" id="KW-1133">Transmembrane helix</keyword>
<accession>A0A8J8SUU0</accession>